<dbReference type="Proteomes" id="UP000480178">
    <property type="component" value="Chromosome"/>
</dbReference>
<protein>
    <submittedName>
        <fullName evidence="2">Uncharacterized protein</fullName>
    </submittedName>
</protein>
<dbReference type="RefSeq" id="WP_162443790.1">
    <property type="nucleotide sequence ID" value="NZ_CP048222.1"/>
</dbReference>
<gene>
    <name evidence="2" type="ORF">GXP67_14555</name>
</gene>
<keyword evidence="1" id="KW-0812">Transmembrane</keyword>
<keyword evidence="1" id="KW-0472">Membrane</keyword>
<dbReference type="EMBL" id="CP048222">
    <property type="protein sequence ID" value="QHT67768.1"/>
    <property type="molecule type" value="Genomic_DNA"/>
</dbReference>
<sequence length="496" mass="57441">MSFFPENEAILFIPGLANLEMNQTVEAFAYRLKKSLDINSPEENDKFITELRKTTYGKDNKQECQIVSIYRISNNEKKKVYDIYELNYCRDLIRRFEQMNVLFKTMVLFTTVTAKLPRFFWVIIRRTKGLHLRDKIQSLYVGLILLSISLYGIMLLTALVASIEQPLANQNWGSLNLGNAIQTEKQTISAILHTYFGSFSLLPAAQEVFSWIGNVLLHIYRFFADIFLLLWQIPLMVFHVALTFRDWIIGSAAILFLLLPNIRTFITNTATQYICYFNYLNVGERRLNIIGKLEEILECASESKENYSKISIHSFSFGSIVALDALFPYDGVISERMKNIHTLITVGCPYDFIRVYWPNYYNRQKLAENKPLQLQRWYNVYSSIDILSSNFRDDSSQKEAEKMIGAQKPTNVPFNAITPEDVSTWDNFTLLGLRAHTLYWEDESYSASYLTNLFQQMKKDEEKANREQIVQENARTTFDLTVSTAALVDEVALAKT</sequence>
<feature type="transmembrane region" description="Helical" evidence="1">
    <location>
        <begin position="222"/>
        <end position="241"/>
    </location>
</feature>
<evidence type="ECO:0000313" key="3">
    <source>
        <dbReference type="Proteomes" id="UP000480178"/>
    </source>
</evidence>
<feature type="transmembrane region" description="Helical" evidence="1">
    <location>
        <begin position="101"/>
        <end position="124"/>
    </location>
</feature>
<feature type="transmembrane region" description="Helical" evidence="1">
    <location>
        <begin position="139"/>
        <end position="161"/>
    </location>
</feature>
<name>A0A6C0GIE3_9BACT</name>
<organism evidence="2 3">
    <name type="scientific">Rhodocytophaga rosea</name>
    <dbReference type="NCBI Taxonomy" id="2704465"/>
    <lineage>
        <taxon>Bacteria</taxon>
        <taxon>Pseudomonadati</taxon>
        <taxon>Bacteroidota</taxon>
        <taxon>Cytophagia</taxon>
        <taxon>Cytophagales</taxon>
        <taxon>Rhodocytophagaceae</taxon>
        <taxon>Rhodocytophaga</taxon>
    </lineage>
</organism>
<accession>A0A6C0GIE3</accession>
<feature type="transmembrane region" description="Helical" evidence="1">
    <location>
        <begin position="247"/>
        <end position="266"/>
    </location>
</feature>
<proteinExistence type="predicted"/>
<keyword evidence="1" id="KW-1133">Transmembrane helix</keyword>
<evidence type="ECO:0000313" key="2">
    <source>
        <dbReference type="EMBL" id="QHT67768.1"/>
    </source>
</evidence>
<dbReference type="KEGG" id="rhoz:GXP67_14555"/>
<reference evidence="2 3" key="1">
    <citation type="submission" date="2020-01" db="EMBL/GenBank/DDBJ databases">
        <authorList>
            <person name="Kim M.K."/>
        </authorList>
    </citation>
    <scope>NUCLEOTIDE SEQUENCE [LARGE SCALE GENOMIC DNA]</scope>
    <source>
        <strain evidence="2 3">172606-1</strain>
    </source>
</reference>
<dbReference type="AlphaFoldDB" id="A0A6C0GIE3"/>
<evidence type="ECO:0000256" key="1">
    <source>
        <dbReference type="SAM" id="Phobius"/>
    </source>
</evidence>
<keyword evidence="3" id="KW-1185">Reference proteome</keyword>